<dbReference type="InterPro" id="IPR003617">
    <property type="entry name" value="TFIIS/CRSP70_N_sub"/>
</dbReference>
<keyword evidence="12" id="KW-1185">Reference proteome</keyword>
<keyword evidence="7 9" id="KW-0539">Nucleus</keyword>
<feature type="compositionally biased region" description="Polar residues" evidence="10">
    <location>
        <begin position="228"/>
        <end position="238"/>
    </location>
</feature>
<feature type="compositionally biased region" description="Polar residues" evidence="10">
    <location>
        <begin position="256"/>
        <end position="269"/>
    </location>
</feature>
<dbReference type="PANTHER" id="PTHR15201:SF1">
    <property type="entry name" value="MEDIATOR OF RNA POLYMERASE II TRANSCRIPTION SUBUNIT 26"/>
    <property type="match status" value="1"/>
</dbReference>
<dbReference type="SMART" id="SM00509">
    <property type="entry name" value="TFS2N"/>
    <property type="match status" value="1"/>
</dbReference>
<dbReference type="GO" id="GO:0003712">
    <property type="term" value="F:transcription coregulator activity"/>
    <property type="evidence" value="ECO:0007669"/>
    <property type="project" value="TreeGrafter"/>
</dbReference>
<name>A0A6J1SXF8_FRAOC</name>
<dbReference type="AlphaFoldDB" id="A0A6J1SXF8"/>
<evidence type="ECO:0000256" key="8">
    <source>
        <dbReference type="ARBA" id="ARBA00031968"/>
    </source>
</evidence>
<feature type="compositionally biased region" description="Basic and acidic residues" evidence="10">
    <location>
        <begin position="209"/>
        <end position="220"/>
    </location>
</feature>
<dbReference type="RefSeq" id="XP_026283126.1">
    <property type="nucleotide sequence ID" value="XM_026427341.2"/>
</dbReference>
<protein>
    <recommendedName>
        <fullName evidence="3">Mediator of RNA polymerase II transcription subunit 26</fullName>
    </recommendedName>
    <alternativeName>
        <fullName evidence="8">Mediator complex subunit 26</fullName>
    </alternativeName>
</protein>
<dbReference type="Proteomes" id="UP000504606">
    <property type="component" value="Unplaced"/>
</dbReference>
<feature type="domain" description="TFIIS N-terminal" evidence="11">
    <location>
        <begin position="7"/>
        <end position="84"/>
    </location>
</feature>
<evidence type="ECO:0000256" key="9">
    <source>
        <dbReference type="PROSITE-ProRule" id="PRU00649"/>
    </source>
</evidence>
<proteinExistence type="inferred from homology"/>
<comment type="subcellular location">
    <subcellularLocation>
        <location evidence="1 9">Nucleus</location>
    </subcellularLocation>
</comment>
<dbReference type="CDD" id="cd00183">
    <property type="entry name" value="TFIIS_I"/>
    <property type="match status" value="1"/>
</dbReference>
<dbReference type="Gene3D" id="1.20.930.10">
    <property type="entry name" value="Conserved domain common to transcription factors TFIIS, elongin A, CRSP70"/>
    <property type="match status" value="1"/>
</dbReference>
<feature type="compositionally biased region" description="Basic residues" evidence="10">
    <location>
        <begin position="289"/>
        <end position="300"/>
    </location>
</feature>
<reference evidence="13" key="1">
    <citation type="submission" date="2025-08" db="UniProtKB">
        <authorList>
            <consortium name="RefSeq"/>
        </authorList>
    </citation>
    <scope>IDENTIFICATION</scope>
    <source>
        <tissue evidence="13">Whole organism</tissue>
    </source>
</reference>
<dbReference type="GO" id="GO:0016592">
    <property type="term" value="C:mediator complex"/>
    <property type="evidence" value="ECO:0007669"/>
    <property type="project" value="InterPro"/>
</dbReference>
<dbReference type="Pfam" id="PF08711">
    <property type="entry name" value="Med26"/>
    <property type="match status" value="1"/>
</dbReference>
<evidence type="ECO:0000256" key="5">
    <source>
        <dbReference type="ARBA" id="ARBA00023159"/>
    </source>
</evidence>
<dbReference type="InterPro" id="IPR035441">
    <property type="entry name" value="TFIIS/LEDGF_dom_sf"/>
</dbReference>
<feature type="compositionally biased region" description="Basic and acidic residues" evidence="10">
    <location>
        <begin position="279"/>
        <end position="288"/>
    </location>
</feature>
<dbReference type="SUPFAM" id="SSF47676">
    <property type="entry name" value="Conserved domain common to transcription factors TFIIS, elongin A, CRSP70"/>
    <property type="match status" value="1"/>
</dbReference>
<evidence type="ECO:0000256" key="6">
    <source>
        <dbReference type="ARBA" id="ARBA00023163"/>
    </source>
</evidence>
<evidence type="ECO:0000256" key="1">
    <source>
        <dbReference type="ARBA" id="ARBA00004123"/>
    </source>
</evidence>
<dbReference type="GO" id="GO:0070847">
    <property type="term" value="C:core mediator complex"/>
    <property type="evidence" value="ECO:0007669"/>
    <property type="project" value="TreeGrafter"/>
</dbReference>
<dbReference type="GO" id="GO:0006357">
    <property type="term" value="P:regulation of transcription by RNA polymerase II"/>
    <property type="evidence" value="ECO:0007669"/>
    <property type="project" value="InterPro"/>
</dbReference>
<evidence type="ECO:0000256" key="3">
    <source>
        <dbReference type="ARBA" id="ARBA00019686"/>
    </source>
</evidence>
<evidence type="ECO:0000256" key="4">
    <source>
        <dbReference type="ARBA" id="ARBA00023015"/>
    </source>
</evidence>
<evidence type="ECO:0000259" key="11">
    <source>
        <dbReference type="PROSITE" id="PS51319"/>
    </source>
</evidence>
<evidence type="ECO:0000256" key="2">
    <source>
        <dbReference type="ARBA" id="ARBA00009681"/>
    </source>
</evidence>
<dbReference type="GO" id="GO:0010628">
    <property type="term" value="P:positive regulation of gene expression"/>
    <property type="evidence" value="ECO:0007669"/>
    <property type="project" value="TreeGrafter"/>
</dbReference>
<keyword evidence="5" id="KW-0010">Activator</keyword>
<feature type="region of interest" description="Disordered" evidence="10">
    <location>
        <begin position="84"/>
        <end position="107"/>
    </location>
</feature>
<dbReference type="KEGG" id="foc:113209690"/>
<dbReference type="OrthoDB" id="550309at2759"/>
<organism evidence="12 13">
    <name type="scientific">Frankliniella occidentalis</name>
    <name type="common">Western flower thrips</name>
    <name type="synonym">Euthrips occidentalis</name>
    <dbReference type="NCBI Taxonomy" id="133901"/>
    <lineage>
        <taxon>Eukaryota</taxon>
        <taxon>Metazoa</taxon>
        <taxon>Ecdysozoa</taxon>
        <taxon>Arthropoda</taxon>
        <taxon>Hexapoda</taxon>
        <taxon>Insecta</taxon>
        <taxon>Pterygota</taxon>
        <taxon>Neoptera</taxon>
        <taxon>Paraneoptera</taxon>
        <taxon>Thysanoptera</taxon>
        <taxon>Terebrantia</taxon>
        <taxon>Thripoidea</taxon>
        <taxon>Thripidae</taxon>
        <taxon>Frankliniella</taxon>
    </lineage>
</organism>
<evidence type="ECO:0000256" key="7">
    <source>
        <dbReference type="ARBA" id="ARBA00023242"/>
    </source>
</evidence>
<evidence type="ECO:0000313" key="13">
    <source>
        <dbReference type="RefSeq" id="XP_026283126.1"/>
    </source>
</evidence>
<evidence type="ECO:0000256" key="10">
    <source>
        <dbReference type="SAM" id="MobiDB-lite"/>
    </source>
</evidence>
<dbReference type="PROSITE" id="PS51319">
    <property type="entry name" value="TFIIS_N"/>
    <property type="match status" value="1"/>
</dbReference>
<evidence type="ECO:0000313" key="12">
    <source>
        <dbReference type="Proteomes" id="UP000504606"/>
    </source>
</evidence>
<feature type="compositionally biased region" description="Low complexity" evidence="10">
    <location>
        <begin position="162"/>
        <end position="177"/>
    </location>
</feature>
<feature type="compositionally biased region" description="Polar residues" evidence="10">
    <location>
        <begin position="147"/>
        <end position="161"/>
    </location>
</feature>
<comment type="similarity">
    <text evidence="2">Belongs to the Mediator complex subunit 26 family.</text>
</comment>
<feature type="compositionally biased region" description="Basic and acidic residues" evidence="10">
    <location>
        <begin position="409"/>
        <end position="424"/>
    </location>
</feature>
<dbReference type="InterPro" id="IPR017923">
    <property type="entry name" value="TFIIS_N"/>
</dbReference>
<sequence length="573" mass="62913">MQHSPTEIKEKLLKALDSHYNVVDMAAVVEVISILERTPITKDALETTRLGKFINELRRKTKNENLAKRAKDLVRRWRDMILPTSEPAPQTPQAPPGQQFNGATGHSTGLASAVANRVISSGHLSPGLPMRGNISPGLPSHGRHLNRSATVSPAMSLPSSDRSNTSPRPVSRSSTPRPGDPVTIPFKPSASAPAVDPVPKTHASNKRLRKEDSPIEEKPLKKVKRPNGLSTEPTSHGMANSLGRPDIIPSRDGSRGSYSPPSDHGSNSCEIVKTVPSDSIKKDSSEPKKRGRKKGSKNKSKGLDSVPDLSKDDIMKTKLSSVGRTHRVKTTQELLADLQARNTGLPSENVMPNVAENKASLPNCLLPGARAEDNDALEMSRNKTEHIAKFLRSQSDLELSNQEFPTSREMTEDSKERQFCREELDPSDEVSLPSRLSKDVKSPAGSNSREALSVERPISVQELRTENRQSPAHPVKGDKTVEEILLRLPPIDAESIEWDVSESPADSPPPKTVSEDDVCRLHGEHIDGVNGIVNHGRQDLKEGDIDFREWHETVSRTSYQGEMLHILPYVVID</sequence>
<feature type="region of interest" description="Disordered" evidence="10">
    <location>
        <begin position="398"/>
        <end position="475"/>
    </location>
</feature>
<keyword evidence="4" id="KW-0805">Transcription regulation</keyword>
<keyword evidence="6" id="KW-0804">Transcription</keyword>
<accession>A0A6J1SXF8</accession>
<gene>
    <name evidence="13" type="primary">LOC113209690</name>
</gene>
<dbReference type="GeneID" id="113209690"/>
<dbReference type="PANTHER" id="PTHR15201">
    <property type="entry name" value="CRSP70"/>
    <property type="match status" value="1"/>
</dbReference>
<feature type="compositionally biased region" description="Low complexity" evidence="10">
    <location>
        <begin position="188"/>
        <end position="198"/>
    </location>
</feature>
<feature type="region of interest" description="Disordered" evidence="10">
    <location>
        <begin position="124"/>
        <end position="312"/>
    </location>
</feature>
<dbReference type="InterPro" id="IPR042376">
    <property type="entry name" value="MED26"/>
</dbReference>